<organism evidence="15 16">
    <name type="scientific">Flavobacterium bomense</name>
    <dbReference type="NCBI Taxonomy" id="2497483"/>
    <lineage>
        <taxon>Bacteria</taxon>
        <taxon>Pseudomonadati</taxon>
        <taxon>Bacteroidota</taxon>
        <taxon>Flavobacteriia</taxon>
        <taxon>Flavobacteriales</taxon>
        <taxon>Flavobacteriaceae</taxon>
        <taxon>Flavobacterium</taxon>
    </lineage>
</organism>
<evidence type="ECO:0000256" key="5">
    <source>
        <dbReference type="ARBA" id="ARBA00022705"/>
    </source>
</evidence>
<dbReference type="GO" id="GO:1990077">
    <property type="term" value="C:primosome complex"/>
    <property type="evidence" value="ECO:0007669"/>
    <property type="project" value="UniProtKB-KW"/>
</dbReference>
<dbReference type="GO" id="GO:0006269">
    <property type="term" value="P:DNA replication, synthesis of primer"/>
    <property type="evidence" value="ECO:0007669"/>
    <property type="project" value="UniProtKB-UniRule"/>
</dbReference>
<dbReference type="InterPro" id="IPR036977">
    <property type="entry name" value="DNA_primase_Znf_CHC2"/>
</dbReference>
<dbReference type="CDD" id="cd03364">
    <property type="entry name" value="TOPRIM_DnaG_primases"/>
    <property type="match status" value="1"/>
</dbReference>
<dbReference type="PANTHER" id="PTHR30313:SF2">
    <property type="entry name" value="DNA PRIMASE"/>
    <property type="match status" value="1"/>
</dbReference>
<dbReference type="PANTHER" id="PTHR30313">
    <property type="entry name" value="DNA PRIMASE"/>
    <property type="match status" value="1"/>
</dbReference>
<keyword evidence="9" id="KW-0460">Magnesium</keyword>
<keyword evidence="10 12" id="KW-0238">DNA-binding</keyword>
<dbReference type="InterPro" id="IPR006295">
    <property type="entry name" value="DNA_primase_DnaG"/>
</dbReference>
<dbReference type="GO" id="GO:0008270">
    <property type="term" value="F:zinc ion binding"/>
    <property type="evidence" value="ECO:0007669"/>
    <property type="project" value="UniProtKB-KW"/>
</dbReference>
<keyword evidence="4 12" id="KW-0548">Nucleotidyltransferase</keyword>
<dbReference type="NCBIfam" id="TIGR01391">
    <property type="entry name" value="dnaG"/>
    <property type="match status" value="1"/>
</dbReference>
<dbReference type="GO" id="GO:0000428">
    <property type="term" value="C:DNA-directed RNA polymerase complex"/>
    <property type="evidence" value="ECO:0007669"/>
    <property type="project" value="UniProtKB-KW"/>
</dbReference>
<evidence type="ECO:0000259" key="14">
    <source>
        <dbReference type="PROSITE" id="PS50880"/>
    </source>
</evidence>
<dbReference type="GO" id="GO:0003677">
    <property type="term" value="F:DNA binding"/>
    <property type="evidence" value="ECO:0007669"/>
    <property type="project" value="UniProtKB-KW"/>
</dbReference>
<dbReference type="Proteomes" id="UP000280825">
    <property type="component" value="Unassembled WGS sequence"/>
</dbReference>
<gene>
    <name evidence="12 15" type="primary">dnaG</name>
    <name evidence="15" type="ORF">EKL98_13090</name>
</gene>
<keyword evidence="11 12" id="KW-0804">Transcription</keyword>
<keyword evidence="6 13" id="KW-0479">Metal-binding</keyword>
<evidence type="ECO:0000256" key="3">
    <source>
        <dbReference type="ARBA" id="ARBA00022679"/>
    </source>
</evidence>
<keyword evidence="5 12" id="KW-0235">DNA replication</keyword>
<keyword evidence="16" id="KW-1185">Reference proteome</keyword>
<comment type="similarity">
    <text evidence="12 13">Belongs to the DnaG primase family.</text>
</comment>
<name>A0A432CHN2_9FLAO</name>
<dbReference type="SUPFAM" id="SSF56731">
    <property type="entry name" value="DNA primase core"/>
    <property type="match status" value="1"/>
</dbReference>
<evidence type="ECO:0000256" key="10">
    <source>
        <dbReference type="ARBA" id="ARBA00023125"/>
    </source>
</evidence>
<dbReference type="InterPro" id="IPR019475">
    <property type="entry name" value="DNA_primase_DnaB-bd"/>
</dbReference>
<dbReference type="InterPro" id="IPR050219">
    <property type="entry name" value="DnaG_primase"/>
</dbReference>
<keyword evidence="2 12" id="KW-0639">Primosome</keyword>
<comment type="catalytic activity">
    <reaction evidence="12">
        <text>ssDNA + n NTP = ssDNA/pppN(pN)n-1 hybrid + (n-1) diphosphate.</text>
        <dbReference type="EC" id="2.7.7.101"/>
    </reaction>
</comment>
<dbReference type="Pfam" id="PF08275">
    <property type="entry name" value="DNAG_N"/>
    <property type="match status" value="1"/>
</dbReference>
<evidence type="ECO:0000256" key="1">
    <source>
        <dbReference type="ARBA" id="ARBA00022478"/>
    </source>
</evidence>
<evidence type="ECO:0000256" key="4">
    <source>
        <dbReference type="ARBA" id="ARBA00022695"/>
    </source>
</evidence>
<evidence type="ECO:0000256" key="7">
    <source>
        <dbReference type="ARBA" id="ARBA00022771"/>
    </source>
</evidence>
<dbReference type="AlphaFoldDB" id="A0A432CHN2"/>
<dbReference type="EC" id="2.7.7.101" evidence="12"/>
<dbReference type="GO" id="GO:0003899">
    <property type="term" value="F:DNA-directed RNA polymerase activity"/>
    <property type="evidence" value="ECO:0007669"/>
    <property type="project" value="UniProtKB-UniRule"/>
</dbReference>
<dbReference type="Pfam" id="PF01807">
    <property type="entry name" value="Zn_ribbon_DnaG"/>
    <property type="match status" value="1"/>
</dbReference>
<evidence type="ECO:0000256" key="9">
    <source>
        <dbReference type="ARBA" id="ARBA00022842"/>
    </source>
</evidence>
<dbReference type="Gene3D" id="3.40.1360.10">
    <property type="match status" value="1"/>
</dbReference>
<comment type="function">
    <text evidence="12 13">RNA polymerase that catalyzes the synthesis of short RNA molecules used as primers for DNA polymerase during DNA replication.</text>
</comment>
<keyword evidence="3 12" id="KW-0808">Transferase</keyword>
<evidence type="ECO:0000256" key="11">
    <source>
        <dbReference type="ARBA" id="ARBA00023163"/>
    </source>
</evidence>
<dbReference type="PROSITE" id="PS50880">
    <property type="entry name" value="TOPRIM"/>
    <property type="match status" value="1"/>
</dbReference>
<keyword evidence="7" id="KW-0863">Zinc-finger</keyword>
<dbReference type="SMART" id="SM00493">
    <property type="entry name" value="TOPRIM"/>
    <property type="match status" value="1"/>
</dbReference>
<dbReference type="InterPro" id="IPR006171">
    <property type="entry name" value="TOPRIM_dom"/>
</dbReference>
<dbReference type="InterPro" id="IPR037068">
    <property type="entry name" value="DNA_primase_core_N_sf"/>
</dbReference>
<dbReference type="Gene3D" id="3.90.580.10">
    <property type="entry name" value="Zinc finger, CHC2-type domain"/>
    <property type="match status" value="1"/>
</dbReference>
<evidence type="ECO:0000256" key="6">
    <source>
        <dbReference type="ARBA" id="ARBA00022723"/>
    </source>
</evidence>
<dbReference type="EMBL" id="RYDJ01000017">
    <property type="protein sequence ID" value="RTZ02607.1"/>
    <property type="molecule type" value="Genomic_DNA"/>
</dbReference>
<reference evidence="15 16" key="1">
    <citation type="submission" date="2018-12" db="EMBL/GenBank/DDBJ databases">
        <title>Flavobacterium sp. nov., isolated from glacier ice.</title>
        <authorList>
            <person name="Liu Q."/>
            <person name="Xin Y.-H."/>
        </authorList>
    </citation>
    <scope>NUCLEOTIDE SEQUENCE [LARGE SCALE GENOMIC DNA]</scope>
    <source>
        <strain evidence="15 16">RB1N8</strain>
    </source>
</reference>
<keyword evidence="8 13" id="KW-0862">Zinc</keyword>
<comment type="subunit">
    <text evidence="12">Monomer. Interacts with DnaB.</text>
</comment>
<evidence type="ECO:0000256" key="13">
    <source>
        <dbReference type="PIRNR" id="PIRNR002811"/>
    </source>
</evidence>
<dbReference type="PIRSF" id="PIRSF002811">
    <property type="entry name" value="DnaG"/>
    <property type="match status" value="1"/>
</dbReference>
<dbReference type="HAMAP" id="MF_00974">
    <property type="entry name" value="DNA_primase_DnaG"/>
    <property type="match status" value="1"/>
</dbReference>
<comment type="caution">
    <text evidence="15">The sequence shown here is derived from an EMBL/GenBank/DDBJ whole genome shotgun (WGS) entry which is preliminary data.</text>
</comment>
<dbReference type="Gene3D" id="3.90.980.10">
    <property type="entry name" value="DNA primase, catalytic core, N-terminal domain"/>
    <property type="match status" value="1"/>
</dbReference>
<dbReference type="SMART" id="SM00400">
    <property type="entry name" value="ZnF_CHCC"/>
    <property type="match status" value="1"/>
</dbReference>
<proteinExistence type="inferred from homology"/>
<dbReference type="GO" id="GO:0005737">
    <property type="term" value="C:cytoplasm"/>
    <property type="evidence" value="ECO:0007669"/>
    <property type="project" value="TreeGrafter"/>
</dbReference>
<dbReference type="SUPFAM" id="SSF57783">
    <property type="entry name" value="Zinc beta-ribbon"/>
    <property type="match status" value="1"/>
</dbReference>
<evidence type="ECO:0000313" key="15">
    <source>
        <dbReference type="EMBL" id="RTZ02607.1"/>
    </source>
</evidence>
<dbReference type="InterPro" id="IPR030846">
    <property type="entry name" value="DnaG_bac"/>
</dbReference>
<keyword evidence="1 12" id="KW-0240">DNA-directed RNA polymerase</keyword>
<dbReference type="Pfam" id="PF10410">
    <property type="entry name" value="DnaB_bind"/>
    <property type="match status" value="1"/>
</dbReference>
<evidence type="ECO:0000256" key="8">
    <source>
        <dbReference type="ARBA" id="ARBA00022833"/>
    </source>
</evidence>
<evidence type="ECO:0000256" key="2">
    <source>
        <dbReference type="ARBA" id="ARBA00022515"/>
    </source>
</evidence>
<dbReference type="Pfam" id="PF13155">
    <property type="entry name" value="Toprim_2"/>
    <property type="match status" value="1"/>
</dbReference>
<dbReference type="InterPro" id="IPR034151">
    <property type="entry name" value="TOPRIM_DnaG_bac"/>
</dbReference>
<comment type="cofactor">
    <cofactor evidence="13">
        <name>Zn(2+)</name>
        <dbReference type="ChEBI" id="CHEBI:29105"/>
    </cofactor>
    <text evidence="13">Binds 1 zinc ion per monomer.</text>
</comment>
<dbReference type="InterPro" id="IPR002694">
    <property type="entry name" value="Znf_CHC2"/>
</dbReference>
<accession>A0A432CHN2</accession>
<comment type="caution">
    <text evidence="12">Lacks conserved residue(s) required for the propagation of feature annotation.</text>
</comment>
<sequence>MITKATIDTVFETARVEEVIGDFVQLKRAGSNFKGLSPFSEERSPSFMVSPAKGIWKDFSSGKGGNSVAFLMEHSHFTYPEAIRYLAKKYNIEIEETEQTDQEKAITDVRESMYLVSEFAKSYFHNTLFNSEEGKAIGYSYFKERGFTADTIKKFSLGYSPESWDAFTKEALGKGYKLEFLENTGLTIPRDDRPFDRFKGRVMFPIESMSGRVLGFGGRILTNDKKAAKYLNSPESEIYHKSKVLYGIFQAKQSIAKLNNCYLVEGYTDVIQFNQSGIENVVASSGTALTPDQIRLINRLTKNITVLFDGDAAGLRASVRGIDLILEEGMNVKVCTFPDGEDPDSFAKKTSYEALVLYLENNAKDFIQFKASLLMNEAKNDPVKKADLIRDMVVSISKIPDRIQREIYIQECSRIMDISEQVLLSTLAQLVQKDGIEIEKKHKQKQLQNAFDYVKNDDTVQTDKVDSLYRFERKIIEILLLYGNKTEKFEEVLLKSNSDGEIVDVTEIKELKVFQKIYLSLQDDEVEFASPIFRDIYKNLIDYYLQNENSGLDKYINHYQSGVPDEVTNIIMEEEKNVLHNWTGQNIFPKSKEEMLNQDVSDTLLTLRWFLLSEIIEELKNSVSNDPESDNMESLSLAMSYIELRGKFSKKLGRVVVRYH</sequence>
<feature type="domain" description="Toprim" evidence="14">
    <location>
        <begin position="259"/>
        <end position="340"/>
    </location>
</feature>
<evidence type="ECO:0000256" key="12">
    <source>
        <dbReference type="HAMAP-Rule" id="MF_00974"/>
    </source>
</evidence>
<evidence type="ECO:0000313" key="16">
    <source>
        <dbReference type="Proteomes" id="UP000280825"/>
    </source>
</evidence>
<dbReference type="InterPro" id="IPR013264">
    <property type="entry name" value="DNAG_N"/>
</dbReference>
<protein>
    <recommendedName>
        <fullName evidence="12 13">DNA primase</fullName>
        <ecNumber evidence="12">2.7.7.101</ecNumber>
    </recommendedName>
</protein>
<dbReference type="RefSeq" id="WP_126554647.1">
    <property type="nucleotide sequence ID" value="NZ_RYDJ01000017.1"/>
</dbReference>